<accession>A0A2N4TZI3</accession>
<dbReference type="PRINTS" id="PR00725">
    <property type="entry name" value="DADACBPTASE1"/>
</dbReference>
<gene>
    <name evidence="12" type="ORF">CR159_19500</name>
</gene>
<evidence type="ECO:0000256" key="1">
    <source>
        <dbReference type="ARBA" id="ARBA00007164"/>
    </source>
</evidence>
<dbReference type="Proteomes" id="UP000234190">
    <property type="component" value="Unassembled WGS sequence"/>
</dbReference>
<evidence type="ECO:0000256" key="3">
    <source>
        <dbReference type="ARBA" id="ARBA00022801"/>
    </source>
</evidence>
<feature type="binding site" evidence="8">
    <location>
        <position position="308"/>
    </location>
    <ligand>
        <name>substrate</name>
    </ligand>
</feature>
<dbReference type="InterPro" id="IPR012338">
    <property type="entry name" value="Beta-lactam/transpept-like"/>
</dbReference>
<organism evidence="12 13">
    <name type="scientific">Pollutimonas subterranea</name>
    <dbReference type="NCBI Taxonomy" id="2045210"/>
    <lineage>
        <taxon>Bacteria</taxon>
        <taxon>Pseudomonadati</taxon>
        <taxon>Pseudomonadota</taxon>
        <taxon>Betaproteobacteria</taxon>
        <taxon>Burkholderiales</taxon>
        <taxon>Alcaligenaceae</taxon>
        <taxon>Pollutimonas</taxon>
    </lineage>
</organism>
<dbReference type="InterPro" id="IPR018044">
    <property type="entry name" value="Peptidase_S11"/>
</dbReference>
<evidence type="ECO:0000256" key="2">
    <source>
        <dbReference type="ARBA" id="ARBA00022729"/>
    </source>
</evidence>
<evidence type="ECO:0000256" key="7">
    <source>
        <dbReference type="PIRSR" id="PIRSR618044-1"/>
    </source>
</evidence>
<keyword evidence="5" id="KW-0573">Peptidoglycan synthesis</keyword>
<dbReference type="OrthoDB" id="5688590at2"/>
<comment type="similarity">
    <text evidence="1 9">Belongs to the peptidase S11 family.</text>
</comment>
<dbReference type="EMBL" id="PDNW01000025">
    <property type="protein sequence ID" value="PLC48183.1"/>
    <property type="molecule type" value="Genomic_DNA"/>
</dbReference>
<dbReference type="Gene3D" id="3.40.710.10">
    <property type="entry name" value="DD-peptidase/beta-lactamase superfamily"/>
    <property type="match status" value="1"/>
</dbReference>
<evidence type="ECO:0000256" key="9">
    <source>
        <dbReference type="RuleBase" id="RU004016"/>
    </source>
</evidence>
<dbReference type="GO" id="GO:0009002">
    <property type="term" value="F:serine-type D-Ala-D-Ala carboxypeptidase activity"/>
    <property type="evidence" value="ECO:0007669"/>
    <property type="project" value="InterPro"/>
</dbReference>
<evidence type="ECO:0000256" key="10">
    <source>
        <dbReference type="SAM" id="SignalP"/>
    </source>
</evidence>
<dbReference type="Pfam" id="PF00768">
    <property type="entry name" value="Peptidase_S11"/>
    <property type="match status" value="1"/>
</dbReference>
<feature type="active site" evidence="7">
    <location>
        <position position="202"/>
    </location>
</feature>
<evidence type="ECO:0000256" key="8">
    <source>
        <dbReference type="PIRSR" id="PIRSR618044-2"/>
    </source>
</evidence>
<dbReference type="GO" id="GO:0008360">
    <property type="term" value="P:regulation of cell shape"/>
    <property type="evidence" value="ECO:0007669"/>
    <property type="project" value="UniProtKB-KW"/>
</dbReference>
<dbReference type="NCBIfam" id="NF008668">
    <property type="entry name" value="PRK11669.1"/>
    <property type="match status" value="1"/>
</dbReference>
<evidence type="ECO:0000256" key="4">
    <source>
        <dbReference type="ARBA" id="ARBA00022960"/>
    </source>
</evidence>
<dbReference type="GO" id="GO:0006508">
    <property type="term" value="P:proteolysis"/>
    <property type="evidence" value="ECO:0007669"/>
    <property type="project" value="InterPro"/>
</dbReference>
<keyword evidence="4" id="KW-0133">Cell shape</keyword>
<evidence type="ECO:0000259" key="11">
    <source>
        <dbReference type="Pfam" id="PF00768"/>
    </source>
</evidence>
<name>A0A2N4TZI3_9BURK</name>
<feature type="domain" description="Peptidase S11 D-alanyl-D-alanine carboxypeptidase A N-terminal" evidence="11">
    <location>
        <begin position="116"/>
        <end position="337"/>
    </location>
</feature>
<feature type="active site" description="Proton acceptor" evidence="7">
    <location>
        <position position="148"/>
    </location>
</feature>
<evidence type="ECO:0000256" key="5">
    <source>
        <dbReference type="ARBA" id="ARBA00022984"/>
    </source>
</evidence>
<dbReference type="GO" id="GO:0009252">
    <property type="term" value="P:peptidoglycan biosynthetic process"/>
    <property type="evidence" value="ECO:0007669"/>
    <property type="project" value="UniProtKB-KW"/>
</dbReference>
<dbReference type="GO" id="GO:0071555">
    <property type="term" value="P:cell wall organization"/>
    <property type="evidence" value="ECO:0007669"/>
    <property type="project" value="UniProtKB-KW"/>
</dbReference>
<sequence>MLLIRNSLTRRVPLLASLPLTLLLLTATSASAQATASGKEQNIQLVAYSAEQTAALNGALIKTRIAPRRNLQPVAYQPVAGAASKIRVGLRNATDGMIAVPEVQQQIESLGSRAVLSSEVAFAQDLESSTVLFDKNADEVRPIASISKLMTALIIAESDLPMNQMMQITDADVDRMRYSRSRLSVGTELSRADMLHLALMSSENRAAHALGRYYPGGMPAFVRAMNDKARALGMRKTRFVEPTGLSSENVSTPRDLVKLLQATSKQALIQRYTTDDKYKIEVARGRQLVYNNTNRLVGKSDWDIKVSKTGFINEAGECLVMLARIDNRDVAIVLLNSTGRSRIGDAVRLRTVVEKASNVAML</sequence>
<keyword evidence="13" id="KW-1185">Reference proteome</keyword>
<dbReference type="PANTHER" id="PTHR21581">
    <property type="entry name" value="D-ALANYL-D-ALANINE CARBOXYPEPTIDASE"/>
    <property type="match status" value="1"/>
</dbReference>
<keyword evidence="3" id="KW-0378">Hydrolase</keyword>
<reference evidence="12 13" key="1">
    <citation type="submission" date="2017-10" db="EMBL/GenBank/DDBJ databases">
        <title>Two draft genome sequences of Pusillimonas sp. strains isolated from a nitrate- and radionuclide-contaminated groundwater in Russia.</title>
        <authorList>
            <person name="Grouzdev D.S."/>
            <person name="Tourova T.P."/>
            <person name="Goeva M.A."/>
            <person name="Babich T.L."/>
            <person name="Sokolova D.S."/>
            <person name="Abdullin R."/>
            <person name="Poltaraus A.B."/>
            <person name="Toshchakov S.V."/>
            <person name="Nazina T.N."/>
        </authorList>
    </citation>
    <scope>NUCLEOTIDE SEQUENCE [LARGE SCALE GENOMIC DNA]</scope>
    <source>
        <strain evidence="12 13">JR1/69-3-13</strain>
    </source>
</reference>
<dbReference type="PANTHER" id="PTHR21581:SF26">
    <property type="entry name" value="D-ALANYL-D-ALANINE ENDOPEPTIDASE"/>
    <property type="match status" value="1"/>
</dbReference>
<evidence type="ECO:0000313" key="13">
    <source>
        <dbReference type="Proteomes" id="UP000234190"/>
    </source>
</evidence>
<evidence type="ECO:0000313" key="12">
    <source>
        <dbReference type="EMBL" id="PLC48183.1"/>
    </source>
</evidence>
<feature type="active site" description="Acyl-ester intermediate" evidence="7">
    <location>
        <position position="145"/>
    </location>
</feature>
<dbReference type="SUPFAM" id="SSF56601">
    <property type="entry name" value="beta-lactamase/transpeptidase-like"/>
    <property type="match status" value="1"/>
</dbReference>
<protein>
    <submittedName>
        <fullName evidence="12">D-alanyl-D-alanine endopeptidase</fullName>
    </submittedName>
</protein>
<proteinExistence type="inferred from homology"/>
<dbReference type="RefSeq" id="WP_102075628.1">
    <property type="nucleotide sequence ID" value="NZ_PDNW01000025.1"/>
</dbReference>
<keyword evidence="6" id="KW-0961">Cell wall biogenesis/degradation</keyword>
<feature type="signal peptide" evidence="10">
    <location>
        <begin position="1"/>
        <end position="32"/>
    </location>
</feature>
<comment type="caution">
    <text evidence="12">The sequence shown here is derived from an EMBL/GenBank/DDBJ whole genome shotgun (WGS) entry which is preliminary data.</text>
</comment>
<dbReference type="InterPro" id="IPR001967">
    <property type="entry name" value="Peptidase_S11_N"/>
</dbReference>
<evidence type="ECO:0000256" key="6">
    <source>
        <dbReference type="ARBA" id="ARBA00023316"/>
    </source>
</evidence>
<keyword evidence="2 10" id="KW-0732">Signal</keyword>
<feature type="chain" id="PRO_5014988792" evidence="10">
    <location>
        <begin position="33"/>
        <end position="362"/>
    </location>
</feature>
<dbReference type="AlphaFoldDB" id="A0A2N4TZI3"/>